<dbReference type="EMBL" id="CAVMJV010000010">
    <property type="protein sequence ID" value="CAK5042437.1"/>
    <property type="molecule type" value="Genomic_DNA"/>
</dbReference>
<proteinExistence type="predicted"/>
<comment type="caution">
    <text evidence="1">The sequence shown here is derived from an EMBL/GenBank/DDBJ whole genome shotgun (WGS) entry which is preliminary data.</text>
</comment>
<reference evidence="1" key="1">
    <citation type="submission" date="2023-11" db="EMBL/GenBank/DDBJ databases">
        <authorList>
            <person name="Poullet M."/>
        </authorList>
    </citation>
    <scope>NUCLEOTIDE SEQUENCE</scope>
    <source>
        <strain evidence="1">E1834</strain>
    </source>
</reference>
<dbReference type="Proteomes" id="UP001497535">
    <property type="component" value="Unassembled WGS sequence"/>
</dbReference>
<organism evidence="1 2">
    <name type="scientific">Meloidogyne enterolobii</name>
    <name type="common">Root-knot nematode worm</name>
    <name type="synonym">Meloidogyne mayaguensis</name>
    <dbReference type="NCBI Taxonomy" id="390850"/>
    <lineage>
        <taxon>Eukaryota</taxon>
        <taxon>Metazoa</taxon>
        <taxon>Ecdysozoa</taxon>
        <taxon>Nematoda</taxon>
        <taxon>Chromadorea</taxon>
        <taxon>Rhabditida</taxon>
        <taxon>Tylenchina</taxon>
        <taxon>Tylenchomorpha</taxon>
        <taxon>Tylenchoidea</taxon>
        <taxon>Meloidogynidae</taxon>
        <taxon>Meloidogyninae</taxon>
        <taxon>Meloidogyne</taxon>
    </lineage>
</organism>
<sequence>MHLVLLVLLSKTQVFKDFFVGEKCSPPYKNIFSSVRRSSSTFIFLHFLVENLKKLNEISDKHFTLFFTLASIPNLRNFIFFNLKNFSFPDLAKILINQ</sequence>
<gene>
    <name evidence="1" type="ORF">MENTE1834_LOCUS10835</name>
</gene>
<evidence type="ECO:0000313" key="1">
    <source>
        <dbReference type="EMBL" id="CAK5042437.1"/>
    </source>
</evidence>
<name>A0ACB0YDQ0_MELEN</name>
<protein>
    <submittedName>
        <fullName evidence="1">Uncharacterized protein</fullName>
    </submittedName>
</protein>
<accession>A0ACB0YDQ0</accession>
<evidence type="ECO:0000313" key="2">
    <source>
        <dbReference type="Proteomes" id="UP001497535"/>
    </source>
</evidence>
<keyword evidence="2" id="KW-1185">Reference proteome</keyword>